<feature type="chain" id="PRO_5043040824" description="Glycoside Hydrolase Family 61" evidence="3">
    <location>
        <begin position="26"/>
        <end position="456"/>
    </location>
</feature>
<evidence type="ECO:0000256" key="3">
    <source>
        <dbReference type="SAM" id="SignalP"/>
    </source>
</evidence>
<dbReference type="Proteomes" id="UP001301958">
    <property type="component" value="Unassembled WGS sequence"/>
</dbReference>
<feature type="signal peptide" evidence="3">
    <location>
        <begin position="1"/>
        <end position="25"/>
    </location>
</feature>
<proteinExistence type="inferred from homology"/>
<feature type="region of interest" description="Disordered" evidence="2">
    <location>
        <begin position="29"/>
        <end position="48"/>
    </location>
</feature>
<dbReference type="PANTHER" id="PTHR31654">
    <property type="entry name" value="SECRETED BETA-GLUCOSIDASE ADG3-RELATED"/>
    <property type="match status" value="1"/>
</dbReference>
<dbReference type="PANTHER" id="PTHR31654:SF0">
    <property type="entry name" value="SECRETED BETA-GLUCOSIDASE ADG3-RELATED"/>
    <property type="match status" value="1"/>
</dbReference>
<evidence type="ECO:0000256" key="2">
    <source>
        <dbReference type="SAM" id="MobiDB-lite"/>
    </source>
</evidence>
<name>A0AAN7GZH1_9PEZI</name>
<feature type="compositionally biased region" description="Basic and acidic residues" evidence="2">
    <location>
        <begin position="321"/>
        <end position="337"/>
    </location>
</feature>
<comment type="similarity">
    <text evidence="1">Belongs to the SUN family.</text>
</comment>
<evidence type="ECO:0008006" key="6">
    <source>
        <dbReference type="Google" id="ProtNLM"/>
    </source>
</evidence>
<dbReference type="InterPro" id="IPR053088">
    <property type="entry name" value="Beta-glucosidase/SUN-like"/>
</dbReference>
<dbReference type="EMBL" id="MU865302">
    <property type="protein sequence ID" value="KAK4230086.1"/>
    <property type="molecule type" value="Genomic_DNA"/>
</dbReference>
<feature type="region of interest" description="Disordered" evidence="2">
    <location>
        <begin position="312"/>
        <end position="374"/>
    </location>
</feature>
<evidence type="ECO:0000256" key="1">
    <source>
        <dbReference type="ARBA" id="ARBA00010579"/>
    </source>
</evidence>
<gene>
    <name evidence="4" type="ORF">QBC38DRAFT_63515</name>
</gene>
<evidence type="ECO:0000313" key="5">
    <source>
        <dbReference type="Proteomes" id="UP001301958"/>
    </source>
</evidence>
<dbReference type="InterPro" id="IPR005556">
    <property type="entry name" value="SUN"/>
</dbReference>
<protein>
    <recommendedName>
        <fullName evidence="6">Glycoside Hydrolase Family 61</fullName>
    </recommendedName>
</protein>
<evidence type="ECO:0000313" key="4">
    <source>
        <dbReference type="EMBL" id="KAK4230086.1"/>
    </source>
</evidence>
<sequence length="456" mass="47553">MKFSATLQAAIGSASLLFSTQPVLADHSHNAHRHAHQQHAKKAIHSHHADAPIGQLKPRKVACHLPDDPDLVRVPGQVNNGFAMSPDDPCEDGKWCPLACKPGKVMAQWKPGTGFRYPESMYGGLYCNNGKLEKPYPKSPLCVDGTGAIKAVNKAGKIVSFCQTVLPGNEAMIIPTDVSDSAVLAVPNEKYWAGTSAHYYVNPPGISASRGCVWGVISEAIGNWTPYVAGGNTLEDGTTFAKIGWNPEWLNTPSLASETPKYGLEIKCPGGGCNGLPCAIDPSKADVGTATGGDRFCVVTVPKGGQAEIVVFNTDGSSAEPEPKKEEPKKDEPKKEPPTTSVGVKAVPSTTAAAATSAGGDRPTTTKDRPTSFSVAPKSKTTLFVGGMFIEEEVAGSTIYYDHEETPTPTPEADSSADSTPVAAAPKPSNEGGAADQHGSAIAGLVVALIAAAALF</sequence>
<reference evidence="4" key="1">
    <citation type="journal article" date="2023" name="Mol. Phylogenet. Evol.">
        <title>Genome-scale phylogeny and comparative genomics of the fungal order Sordariales.</title>
        <authorList>
            <person name="Hensen N."/>
            <person name="Bonometti L."/>
            <person name="Westerberg I."/>
            <person name="Brannstrom I.O."/>
            <person name="Guillou S."/>
            <person name="Cros-Aarteil S."/>
            <person name="Calhoun S."/>
            <person name="Haridas S."/>
            <person name="Kuo A."/>
            <person name="Mondo S."/>
            <person name="Pangilinan J."/>
            <person name="Riley R."/>
            <person name="LaButti K."/>
            <person name="Andreopoulos B."/>
            <person name="Lipzen A."/>
            <person name="Chen C."/>
            <person name="Yan M."/>
            <person name="Daum C."/>
            <person name="Ng V."/>
            <person name="Clum A."/>
            <person name="Steindorff A."/>
            <person name="Ohm R.A."/>
            <person name="Martin F."/>
            <person name="Silar P."/>
            <person name="Natvig D.O."/>
            <person name="Lalanne C."/>
            <person name="Gautier V."/>
            <person name="Ament-Velasquez S.L."/>
            <person name="Kruys A."/>
            <person name="Hutchinson M.I."/>
            <person name="Powell A.J."/>
            <person name="Barry K."/>
            <person name="Miller A.N."/>
            <person name="Grigoriev I.V."/>
            <person name="Debuchy R."/>
            <person name="Gladieux P."/>
            <person name="Hiltunen Thoren M."/>
            <person name="Johannesson H."/>
        </authorList>
    </citation>
    <scope>NUCLEOTIDE SEQUENCE</scope>
    <source>
        <strain evidence="4">CBS 990.96</strain>
    </source>
</reference>
<feature type="compositionally biased region" description="Low complexity" evidence="2">
    <location>
        <begin position="349"/>
        <end position="358"/>
    </location>
</feature>
<feature type="compositionally biased region" description="Basic residues" evidence="2">
    <location>
        <begin position="30"/>
        <end position="46"/>
    </location>
</feature>
<feature type="region of interest" description="Disordered" evidence="2">
    <location>
        <begin position="402"/>
        <end position="437"/>
    </location>
</feature>
<accession>A0AAN7GZH1</accession>
<keyword evidence="3" id="KW-0732">Signal</keyword>
<dbReference type="Pfam" id="PF03856">
    <property type="entry name" value="SUN"/>
    <property type="match status" value="1"/>
</dbReference>
<comment type="caution">
    <text evidence="4">The sequence shown here is derived from an EMBL/GenBank/DDBJ whole genome shotgun (WGS) entry which is preliminary data.</text>
</comment>
<reference evidence="4" key="2">
    <citation type="submission" date="2023-05" db="EMBL/GenBank/DDBJ databases">
        <authorList>
            <consortium name="Lawrence Berkeley National Laboratory"/>
            <person name="Steindorff A."/>
            <person name="Hensen N."/>
            <person name="Bonometti L."/>
            <person name="Westerberg I."/>
            <person name="Brannstrom I.O."/>
            <person name="Guillou S."/>
            <person name="Cros-Aarteil S."/>
            <person name="Calhoun S."/>
            <person name="Haridas S."/>
            <person name="Kuo A."/>
            <person name="Mondo S."/>
            <person name="Pangilinan J."/>
            <person name="Riley R."/>
            <person name="Labutti K."/>
            <person name="Andreopoulos B."/>
            <person name="Lipzen A."/>
            <person name="Chen C."/>
            <person name="Yanf M."/>
            <person name="Daum C."/>
            <person name="Ng V."/>
            <person name="Clum A."/>
            <person name="Ohm R."/>
            <person name="Martin F."/>
            <person name="Silar P."/>
            <person name="Natvig D."/>
            <person name="Lalanne C."/>
            <person name="Gautier V."/>
            <person name="Ament-Velasquez S.L."/>
            <person name="Kruys A."/>
            <person name="Hutchinson M.I."/>
            <person name="Powell A.J."/>
            <person name="Barry K."/>
            <person name="Miller A.N."/>
            <person name="Grigoriev I.V."/>
            <person name="Debuchy R."/>
            <person name="Gladieux P."/>
            <person name="Thoren M.H."/>
            <person name="Johannesson H."/>
        </authorList>
    </citation>
    <scope>NUCLEOTIDE SEQUENCE</scope>
    <source>
        <strain evidence="4">CBS 990.96</strain>
    </source>
</reference>
<keyword evidence="5" id="KW-1185">Reference proteome</keyword>
<dbReference type="AlphaFoldDB" id="A0AAN7GZH1"/>
<organism evidence="4 5">
    <name type="scientific">Podospora fimiseda</name>
    <dbReference type="NCBI Taxonomy" id="252190"/>
    <lineage>
        <taxon>Eukaryota</taxon>
        <taxon>Fungi</taxon>
        <taxon>Dikarya</taxon>
        <taxon>Ascomycota</taxon>
        <taxon>Pezizomycotina</taxon>
        <taxon>Sordariomycetes</taxon>
        <taxon>Sordariomycetidae</taxon>
        <taxon>Sordariales</taxon>
        <taxon>Podosporaceae</taxon>
        <taxon>Podospora</taxon>
    </lineage>
</organism>